<evidence type="ECO:0000256" key="2">
    <source>
        <dbReference type="ARBA" id="ARBA00022452"/>
    </source>
</evidence>
<reference evidence="6" key="1">
    <citation type="journal article" date="2020" name="mSystems">
        <title>Genome- and Community-Level Interaction Insights into Carbon Utilization and Element Cycling Functions of Hydrothermarchaeota in Hydrothermal Sediment.</title>
        <authorList>
            <person name="Zhou Z."/>
            <person name="Liu Y."/>
            <person name="Xu W."/>
            <person name="Pan J."/>
            <person name="Luo Z.H."/>
            <person name="Li M."/>
        </authorList>
    </citation>
    <scope>NUCLEOTIDE SEQUENCE [LARGE SCALE GENOMIC DNA]</scope>
    <source>
        <strain evidence="6">SpSt-265</strain>
        <strain evidence="7">SpSt-465</strain>
    </source>
</reference>
<dbReference type="GO" id="GO:1990281">
    <property type="term" value="C:efflux pump complex"/>
    <property type="evidence" value="ECO:0007669"/>
    <property type="project" value="TreeGrafter"/>
</dbReference>
<dbReference type="EMBL" id="DSLG01000004">
    <property type="protein sequence ID" value="HEA87163.1"/>
    <property type="molecule type" value="Genomic_DNA"/>
</dbReference>
<keyword evidence="3" id="KW-0812">Transmembrane</keyword>
<keyword evidence="4" id="KW-0472">Membrane</keyword>
<dbReference type="EMBL" id="DSTU01000007">
    <property type="protein sequence ID" value="HFJ54167.1"/>
    <property type="molecule type" value="Genomic_DNA"/>
</dbReference>
<comment type="subcellular location">
    <subcellularLocation>
        <location evidence="1">Cell outer membrane</location>
    </subcellularLocation>
</comment>
<evidence type="ECO:0000256" key="1">
    <source>
        <dbReference type="ARBA" id="ARBA00004442"/>
    </source>
</evidence>
<sequence>MILTAGFLAALAVSTLLPAETLYLNLERTLALALRNSPLAVEAKLERKAGVLAAGRGVAGIVPKGSVSISKLHSESGRVWEGEIAFSQAVFDPTVFSGVISGIMNAGYHSESAREQSAGLVLNVTGGYLNLIRARSALAAAEKACTQAEAVYRLVEEKFRLGQVSRIELLRSQAFYQQSEVSRLTARKGYTEAMNALASAVGLRPGQIIVPTEELDTAVPEIEPEQIRRQIERNNPGVRMSRELNRIAVLNLVAAFLRVLPAVSLFRSFRYVDTVPPAGYRQWQEGAVKNDGIAISLPVADIAGFVLNAGEALISARRSRAALVRARLELRSATESAIAGYQEARQRYRQAVDNLRLHRELYELARSRFQLGALGLSDLLEVEAGLAQAEAGAVGALCDVYLQSAQLGYLMGLSRTGEQVGN</sequence>
<protein>
    <submittedName>
        <fullName evidence="6">TolC family protein</fullName>
    </submittedName>
</protein>
<dbReference type="SUPFAM" id="SSF56954">
    <property type="entry name" value="Outer membrane efflux proteins (OEP)"/>
    <property type="match status" value="1"/>
</dbReference>
<dbReference type="PANTHER" id="PTHR30026">
    <property type="entry name" value="OUTER MEMBRANE PROTEIN TOLC"/>
    <property type="match status" value="1"/>
</dbReference>
<organism evidence="6">
    <name type="scientific">candidate division WOR-3 bacterium</name>
    <dbReference type="NCBI Taxonomy" id="2052148"/>
    <lineage>
        <taxon>Bacteria</taxon>
        <taxon>Bacteria division WOR-3</taxon>
    </lineage>
</organism>
<dbReference type="InterPro" id="IPR051906">
    <property type="entry name" value="TolC-like"/>
</dbReference>
<evidence type="ECO:0000256" key="5">
    <source>
        <dbReference type="ARBA" id="ARBA00023237"/>
    </source>
</evidence>
<dbReference type="GO" id="GO:0015562">
    <property type="term" value="F:efflux transmembrane transporter activity"/>
    <property type="evidence" value="ECO:0007669"/>
    <property type="project" value="InterPro"/>
</dbReference>
<dbReference type="GO" id="GO:0009279">
    <property type="term" value="C:cell outer membrane"/>
    <property type="evidence" value="ECO:0007669"/>
    <property type="project" value="UniProtKB-SubCell"/>
</dbReference>
<dbReference type="GO" id="GO:0015288">
    <property type="term" value="F:porin activity"/>
    <property type="evidence" value="ECO:0007669"/>
    <property type="project" value="TreeGrafter"/>
</dbReference>
<evidence type="ECO:0000313" key="6">
    <source>
        <dbReference type="EMBL" id="HEA87163.1"/>
    </source>
</evidence>
<dbReference type="PANTHER" id="PTHR30026:SF20">
    <property type="entry name" value="OUTER MEMBRANE PROTEIN TOLC"/>
    <property type="match status" value="1"/>
</dbReference>
<proteinExistence type="predicted"/>
<evidence type="ECO:0000256" key="3">
    <source>
        <dbReference type="ARBA" id="ARBA00022692"/>
    </source>
</evidence>
<keyword evidence="5" id="KW-0998">Cell outer membrane</keyword>
<evidence type="ECO:0000256" key="4">
    <source>
        <dbReference type="ARBA" id="ARBA00023136"/>
    </source>
</evidence>
<accession>A0A7C1NCC1</accession>
<evidence type="ECO:0000313" key="7">
    <source>
        <dbReference type="EMBL" id="HFJ54167.1"/>
    </source>
</evidence>
<comment type="caution">
    <text evidence="6">The sequence shown here is derived from an EMBL/GenBank/DDBJ whole genome shotgun (WGS) entry which is preliminary data.</text>
</comment>
<name>A0A7C1NCC1_UNCW3</name>
<dbReference type="Gene3D" id="1.20.1600.10">
    <property type="entry name" value="Outer membrane efflux proteins (OEP)"/>
    <property type="match status" value="1"/>
</dbReference>
<dbReference type="AlphaFoldDB" id="A0A7C1NCC1"/>
<keyword evidence="2" id="KW-1134">Transmembrane beta strand</keyword>
<gene>
    <name evidence="6" type="ORF">ENP94_04040</name>
    <name evidence="7" type="ORF">ENS16_05705</name>
</gene>